<gene>
    <name evidence="2" type="ORF">ACFQJC_10195</name>
</gene>
<name>A0ABD5ZG72_9EURY</name>
<organism evidence="2 3">
    <name type="scientific">Haloferax namakaokahaiae</name>
    <dbReference type="NCBI Taxonomy" id="1748331"/>
    <lineage>
        <taxon>Archaea</taxon>
        <taxon>Methanobacteriati</taxon>
        <taxon>Methanobacteriota</taxon>
        <taxon>Stenosarchaea group</taxon>
        <taxon>Halobacteria</taxon>
        <taxon>Halobacteriales</taxon>
        <taxon>Haloferacaceae</taxon>
        <taxon>Haloferax</taxon>
    </lineage>
</organism>
<sequence length="112" mass="11310">MTLLSEIRTGRYAELALVAATVVGLAASTVHWSGLVLGGVLVGVLATSVRRAVVSGLTFGGLSIALQTALVWRSGGLDAYFEMGIILVLSVAIGFALPMLGAVGARAVTPDG</sequence>
<dbReference type="Proteomes" id="UP001596481">
    <property type="component" value="Unassembled WGS sequence"/>
</dbReference>
<feature type="transmembrane region" description="Helical" evidence="1">
    <location>
        <begin position="84"/>
        <end position="105"/>
    </location>
</feature>
<dbReference type="AlphaFoldDB" id="A0ABD5ZG72"/>
<keyword evidence="1" id="KW-0472">Membrane</keyword>
<reference evidence="2 3" key="1">
    <citation type="journal article" date="2019" name="Int. J. Syst. Evol. Microbiol.">
        <title>The Global Catalogue of Microorganisms (GCM) 10K type strain sequencing project: providing services to taxonomists for standard genome sequencing and annotation.</title>
        <authorList>
            <consortium name="The Broad Institute Genomics Platform"/>
            <consortium name="The Broad Institute Genome Sequencing Center for Infectious Disease"/>
            <person name="Wu L."/>
            <person name="Ma J."/>
        </authorList>
    </citation>
    <scope>NUCLEOTIDE SEQUENCE [LARGE SCALE GENOMIC DNA]</scope>
    <source>
        <strain evidence="2 3">DSM 29988</strain>
    </source>
</reference>
<dbReference type="EMBL" id="JBHTAA010000005">
    <property type="protein sequence ID" value="MFC7203888.1"/>
    <property type="molecule type" value="Genomic_DNA"/>
</dbReference>
<keyword evidence="1" id="KW-0812">Transmembrane</keyword>
<comment type="caution">
    <text evidence="2">The sequence shown here is derived from an EMBL/GenBank/DDBJ whole genome shotgun (WGS) entry which is preliminary data.</text>
</comment>
<protein>
    <submittedName>
        <fullName evidence="2">Uncharacterized protein</fullName>
    </submittedName>
</protein>
<feature type="transmembrane region" description="Helical" evidence="1">
    <location>
        <begin position="12"/>
        <end position="32"/>
    </location>
</feature>
<evidence type="ECO:0000313" key="3">
    <source>
        <dbReference type="Proteomes" id="UP001596481"/>
    </source>
</evidence>
<evidence type="ECO:0000313" key="2">
    <source>
        <dbReference type="EMBL" id="MFC7203888.1"/>
    </source>
</evidence>
<feature type="transmembrane region" description="Helical" evidence="1">
    <location>
        <begin position="52"/>
        <end position="72"/>
    </location>
</feature>
<keyword evidence="3" id="KW-1185">Reference proteome</keyword>
<dbReference type="RefSeq" id="WP_390223222.1">
    <property type="nucleotide sequence ID" value="NZ_JBHTAA010000005.1"/>
</dbReference>
<evidence type="ECO:0000256" key="1">
    <source>
        <dbReference type="SAM" id="Phobius"/>
    </source>
</evidence>
<accession>A0ABD5ZG72</accession>
<proteinExistence type="predicted"/>
<keyword evidence="1" id="KW-1133">Transmembrane helix</keyword>